<evidence type="ECO:0000313" key="2">
    <source>
        <dbReference type="Proteomes" id="UP000709336"/>
    </source>
</evidence>
<gene>
    <name evidence="1" type="ORF">HCJ96_00795</name>
</gene>
<protein>
    <submittedName>
        <fullName evidence="1">Uncharacterized protein</fullName>
    </submittedName>
</protein>
<reference evidence="1 2" key="1">
    <citation type="submission" date="2020-03" db="EMBL/GenBank/DDBJ databases">
        <title>Alteromonas ponticola sp. nov., isolated from seawater.</title>
        <authorList>
            <person name="Yoon J.-H."/>
            <person name="Kim Y.-O."/>
        </authorList>
    </citation>
    <scope>NUCLEOTIDE SEQUENCE [LARGE SCALE GENOMIC DNA]</scope>
    <source>
        <strain evidence="1 2">MYP5</strain>
    </source>
</reference>
<proteinExistence type="predicted"/>
<sequence>MRLFAGILAHLGLPLTQKFNVTGNRVMVGDLGKKFDPTIAEHAEVIAPFNIRGRRNIHKYKPKKGHLGRVNVWQNDAPLSDKKILVFGNSFFAEGTSQYHLTWWLSQYFAQVHFVWAVSPDWKLVDKMQPDILICQTIERFMRNPPKS</sequence>
<keyword evidence="2" id="KW-1185">Reference proteome</keyword>
<dbReference type="Proteomes" id="UP000709336">
    <property type="component" value="Unassembled WGS sequence"/>
</dbReference>
<name>A0ABX1QYZ2_9ALTE</name>
<accession>A0ABX1QYZ2</accession>
<evidence type="ECO:0000313" key="1">
    <source>
        <dbReference type="EMBL" id="NMH58561.1"/>
    </source>
</evidence>
<dbReference type="EMBL" id="JAATNW010000001">
    <property type="protein sequence ID" value="NMH58561.1"/>
    <property type="molecule type" value="Genomic_DNA"/>
</dbReference>
<comment type="caution">
    <text evidence="1">The sequence shown here is derived from an EMBL/GenBank/DDBJ whole genome shotgun (WGS) entry which is preliminary data.</text>
</comment>
<organism evidence="1 2">
    <name type="scientific">Alteromonas ponticola</name>
    <dbReference type="NCBI Taxonomy" id="2720613"/>
    <lineage>
        <taxon>Bacteria</taxon>
        <taxon>Pseudomonadati</taxon>
        <taxon>Pseudomonadota</taxon>
        <taxon>Gammaproteobacteria</taxon>
        <taxon>Alteromonadales</taxon>
        <taxon>Alteromonadaceae</taxon>
        <taxon>Alteromonas/Salinimonas group</taxon>
        <taxon>Alteromonas</taxon>
    </lineage>
</organism>
<dbReference type="RefSeq" id="WP_169209127.1">
    <property type="nucleotide sequence ID" value="NZ_JAATNW010000001.1"/>
</dbReference>